<accession>A0ABT2PNP8</accession>
<proteinExistence type="predicted"/>
<comment type="caution">
    <text evidence="2">The sequence shown here is derived from an EMBL/GenBank/DDBJ whole genome shotgun (WGS) entry which is preliminary data.</text>
</comment>
<reference evidence="2 3" key="1">
    <citation type="submission" date="2022-09" db="EMBL/GenBank/DDBJ databases">
        <title>Draft genome of isolate Be4.</title>
        <authorList>
            <person name="Sanchez-Castro I."/>
            <person name="Martinez-Rodriguez P."/>
            <person name="Descostes M."/>
            <person name="Merroun M."/>
        </authorList>
    </citation>
    <scope>NUCLEOTIDE SEQUENCE [LARGE SCALE GENOMIC DNA]</scope>
    <source>
        <strain evidence="2 3">Be4</strain>
    </source>
</reference>
<sequence>MNTSLIVIVVVFLGLAVAAQVLKKAAASANTGKRKTTERPRRRQLLTEREQAMHHRLVHALPDFVILAQVSFGALLTARAQAARNTFDRKTADFVVCDKAFQVLAVIELDDASHKDKAAKDSARDTLLTDAGYRVLRYSNVPDLDRVRLDFAPNENATPMTAQPPVLKDAPAV</sequence>
<name>A0ABT2PNP8_9BURK</name>
<dbReference type="Pfam" id="PF10881">
    <property type="entry name" value="DUF2726"/>
    <property type="match status" value="1"/>
</dbReference>
<dbReference type="Proteomes" id="UP001525968">
    <property type="component" value="Unassembled WGS sequence"/>
</dbReference>
<evidence type="ECO:0000259" key="1">
    <source>
        <dbReference type="Pfam" id="PF10881"/>
    </source>
</evidence>
<dbReference type="EMBL" id="JAODYH010000007">
    <property type="protein sequence ID" value="MCT9811863.1"/>
    <property type="molecule type" value="Genomic_DNA"/>
</dbReference>
<dbReference type="RefSeq" id="WP_261501113.1">
    <property type="nucleotide sequence ID" value="NZ_JAODYH010000007.1"/>
</dbReference>
<feature type="domain" description="DUF2726" evidence="1">
    <location>
        <begin position="43"/>
        <end position="146"/>
    </location>
</feature>
<evidence type="ECO:0000313" key="2">
    <source>
        <dbReference type="EMBL" id="MCT9811863.1"/>
    </source>
</evidence>
<evidence type="ECO:0000313" key="3">
    <source>
        <dbReference type="Proteomes" id="UP001525968"/>
    </source>
</evidence>
<organism evidence="2 3">
    <name type="scientific">Acidovorax bellezanensis</name>
    <dbReference type="NCBI Taxonomy" id="2976702"/>
    <lineage>
        <taxon>Bacteria</taxon>
        <taxon>Pseudomonadati</taxon>
        <taxon>Pseudomonadota</taxon>
        <taxon>Betaproteobacteria</taxon>
        <taxon>Burkholderiales</taxon>
        <taxon>Comamonadaceae</taxon>
        <taxon>Acidovorax</taxon>
    </lineage>
</organism>
<protein>
    <submittedName>
        <fullName evidence="2">DUF2726 domain-containing protein</fullName>
    </submittedName>
</protein>
<gene>
    <name evidence="2" type="ORF">N0K08_14555</name>
</gene>
<dbReference type="InterPro" id="IPR024402">
    <property type="entry name" value="DUF2726"/>
</dbReference>
<keyword evidence="3" id="KW-1185">Reference proteome</keyword>